<comment type="caution">
    <text evidence="3">The sequence shown here is derived from an EMBL/GenBank/DDBJ whole genome shotgun (WGS) entry which is preliminary data.</text>
</comment>
<dbReference type="Pfam" id="PF20405">
    <property type="entry name" value="DUF6695"/>
    <property type="match status" value="1"/>
</dbReference>
<feature type="domain" description="DUF6695" evidence="1">
    <location>
        <begin position="245"/>
        <end position="320"/>
    </location>
</feature>
<evidence type="ECO:0000313" key="4">
    <source>
        <dbReference type="Proteomes" id="UP001138686"/>
    </source>
</evidence>
<keyword evidence="4" id="KW-1185">Reference proteome</keyword>
<protein>
    <submittedName>
        <fullName evidence="3">Uncharacterized protein</fullName>
    </submittedName>
</protein>
<dbReference type="Proteomes" id="UP001138686">
    <property type="component" value="Unassembled WGS sequence"/>
</dbReference>
<accession>A0A9X1JUB1</accession>
<dbReference type="Pfam" id="PF25218">
    <property type="entry name" value="TseH"/>
    <property type="match status" value="1"/>
</dbReference>
<dbReference type="EMBL" id="JAHWDP010000001">
    <property type="protein sequence ID" value="MBW2936649.1"/>
    <property type="molecule type" value="Genomic_DNA"/>
</dbReference>
<evidence type="ECO:0000259" key="2">
    <source>
        <dbReference type="Pfam" id="PF25218"/>
    </source>
</evidence>
<dbReference type="RefSeq" id="WP_219050462.1">
    <property type="nucleotide sequence ID" value="NZ_JAHWDP010000001.1"/>
</dbReference>
<evidence type="ECO:0000259" key="1">
    <source>
        <dbReference type="Pfam" id="PF20405"/>
    </source>
</evidence>
<dbReference type="AlphaFoldDB" id="A0A9X1JUB1"/>
<evidence type="ECO:0000313" key="3">
    <source>
        <dbReference type="EMBL" id="MBW2936649.1"/>
    </source>
</evidence>
<feature type="domain" description="Type VI secretion system effector TseH-like" evidence="2">
    <location>
        <begin position="7"/>
        <end position="173"/>
    </location>
</feature>
<gene>
    <name evidence="3" type="ORF">KXJ69_00935</name>
</gene>
<dbReference type="InterPro" id="IPR046517">
    <property type="entry name" value="DUF6695"/>
</dbReference>
<organism evidence="3 4">
    <name type="scientific">Halomarinibacterium sedimenti</name>
    <dbReference type="NCBI Taxonomy" id="2857106"/>
    <lineage>
        <taxon>Bacteria</taxon>
        <taxon>Pseudomonadati</taxon>
        <taxon>Bacteroidota</taxon>
        <taxon>Flavobacteriia</taxon>
        <taxon>Flavobacteriales</taxon>
        <taxon>Flavobacteriaceae</taxon>
        <taxon>Halomarinibacterium</taxon>
    </lineage>
</organism>
<sequence length="330" mass="37443">MKTTGKIVVLAYPDTFVKMSDEWICKFLPLVGLGTKDYIKAGHAAQILINTENGEAYYYDFGRYITPNGFGRVRSAKTDAELEIPFAIEFDAHQKIVNLDQLLLWLEANPQKTHGEGRLLASVCEPIDFEKAKSYADSLQNMGSIPYGAFDKKGSNCARFVTETILAGTSEKRIQKALAFNKKFTPSGIGNVEKAGLGKVFEVLNGIVKPFEGSAFKENLKNYFHKKKSTEAERATFFKVHENLQKLEGIGSSAYFEVLDEKTLPENHFRIKRYNELLQEDFDGVYYSEDFDINKPFQFTYDSHCAFCHVLQDDKKMELKVVAKFDTFNS</sequence>
<name>A0A9X1JUB1_9FLAO</name>
<reference evidence="3" key="1">
    <citation type="submission" date="2021-07" db="EMBL/GenBank/DDBJ databases">
        <title>Aureisphaera sp. CAU 1614 isolated from sea sediment.</title>
        <authorList>
            <person name="Kim W."/>
        </authorList>
    </citation>
    <scope>NUCLEOTIDE SEQUENCE</scope>
    <source>
        <strain evidence="3">CAU 1614</strain>
    </source>
</reference>
<dbReference type="InterPro" id="IPR057382">
    <property type="entry name" value="TseH"/>
</dbReference>
<proteinExistence type="predicted"/>